<sequence>MVVSLVENANVIVVSRSSDVAPLENMSQMQTLLSVLNGSASILPATEDVVPVNQLLHTNLYDHESVMLGATWKKVLIASRNATKGTMKPALPKSLKDATFVYRARRPFHPQRLYEHIKAVATFNGVVRSTGRIWLATRMIAPLEWNQAGVAATLSLGKRFWAAVPDSEWPTEESDRERIMDGWDNRYGDRETEIVFVGMGIDKERLQGLLDGCLLQDEEMVFTNMWENFDDPFVEWVPLIEDDDDEDHEEEIAPVTRVQELQDSTQQEETVAVGEEAQINGEAIEPNRSAGAGAIAGEDVPDEIYDKISALDIFEQGFSADSDSSVLPQPKDDGTYDDEDVVLASWDGDFADGILRQVPQSGLPVTIVTGFLGSGKTTLLNHILTADHGLKIAVLVNEFGEIDIDNQLVEKGDWSTDDEVFELANGCICCNINDSFVNAVLKILERANEVDYLVVETTGVADPVPVINSLMVSDEVAERVRVDGILTLVDADNFDPKATINSEAALSQIMSADTILLSKTDLASKEKTEAIVEYIKSVRPAARILRSQRGRVPIHMILDVGLRVADSPGFLNPRKKNANEITTSGHDHDDAQEAHSHDEAHEHNHEHSHDHDHECKPDCTHESHTHDHSDHLEVDGFVTTSFKSDAPLDPQLFMDKFLNCLPEGVFRAKGLLRLYGFGGRYIFQLSGRRFQFEEDEWPEGVAPGNQLVIIGRDLDLDSLRKTLASCLVEENL</sequence>
<protein>
    <recommendedName>
        <fullName evidence="7">CobW C-terminal domain-containing protein</fullName>
    </recommendedName>
</protein>
<dbReference type="OrthoDB" id="258627at2759"/>
<evidence type="ECO:0000256" key="5">
    <source>
        <dbReference type="ARBA" id="ARBA00049117"/>
    </source>
</evidence>
<evidence type="ECO:0000313" key="9">
    <source>
        <dbReference type="Proteomes" id="UP000012073"/>
    </source>
</evidence>
<keyword evidence="3" id="KW-0143">Chaperone</keyword>
<evidence type="ECO:0000256" key="3">
    <source>
        <dbReference type="ARBA" id="ARBA00023186"/>
    </source>
</evidence>
<dbReference type="Gene3D" id="3.30.1220.10">
    <property type="entry name" value="CobW-like, C-terminal domain"/>
    <property type="match status" value="1"/>
</dbReference>
<feature type="compositionally biased region" description="Basic and acidic residues" evidence="6">
    <location>
        <begin position="585"/>
        <end position="628"/>
    </location>
</feature>
<dbReference type="SMART" id="SM00833">
    <property type="entry name" value="CobW_C"/>
    <property type="match status" value="2"/>
</dbReference>
<organism evidence="8 9">
    <name type="scientific">Chondrus crispus</name>
    <name type="common">Carrageen Irish moss</name>
    <name type="synonym">Polymorpha crispa</name>
    <dbReference type="NCBI Taxonomy" id="2769"/>
    <lineage>
        <taxon>Eukaryota</taxon>
        <taxon>Rhodophyta</taxon>
        <taxon>Florideophyceae</taxon>
        <taxon>Rhodymeniophycidae</taxon>
        <taxon>Gigartinales</taxon>
        <taxon>Gigartinaceae</taxon>
        <taxon>Chondrus</taxon>
    </lineage>
</organism>
<comment type="similarity">
    <text evidence="4">Belongs to the SIMIBI class G3E GTPase family. ZNG1 subfamily.</text>
</comment>
<evidence type="ECO:0000256" key="1">
    <source>
        <dbReference type="ARBA" id="ARBA00022741"/>
    </source>
</evidence>
<keyword evidence="9" id="KW-1185">Reference proteome</keyword>
<accession>R7Q280</accession>
<dbReference type="Gene3D" id="3.40.50.300">
    <property type="entry name" value="P-loop containing nucleotide triphosphate hydrolases"/>
    <property type="match status" value="1"/>
</dbReference>
<comment type="catalytic activity">
    <reaction evidence="5">
        <text>GTP + H2O = GDP + phosphate + H(+)</text>
        <dbReference type="Rhea" id="RHEA:19669"/>
        <dbReference type="ChEBI" id="CHEBI:15377"/>
        <dbReference type="ChEBI" id="CHEBI:15378"/>
        <dbReference type="ChEBI" id="CHEBI:37565"/>
        <dbReference type="ChEBI" id="CHEBI:43474"/>
        <dbReference type="ChEBI" id="CHEBI:58189"/>
    </reaction>
    <physiologicalReaction direction="left-to-right" evidence="5">
        <dbReference type="Rhea" id="RHEA:19670"/>
    </physiologicalReaction>
</comment>
<evidence type="ECO:0000313" key="8">
    <source>
        <dbReference type="EMBL" id="CDF32164.1"/>
    </source>
</evidence>
<evidence type="ECO:0000256" key="4">
    <source>
        <dbReference type="ARBA" id="ARBA00034320"/>
    </source>
</evidence>
<gene>
    <name evidence="8" type="ORF">CHC_T00001391001</name>
</gene>
<dbReference type="GeneID" id="17319524"/>
<dbReference type="STRING" id="2769.R7Q280"/>
<evidence type="ECO:0000256" key="2">
    <source>
        <dbReference type="ARBA" id="ARBA00022801"/>
    </source>
</evidence>
<dbReference type="Gramene" id="CDF32164">
    <property type="protein sequence ID" value="CDF32164"/>
    <property type="gene ID" value="CHC_T00001391001"/>
</dbReference>
<dbReference type="SUPFAM" id="SSF90002">
    <property type="entry name" value="Hypothetical protein YjiA, C-terminal domain"/>
    <property type="match status" value="2"/>
</dbReference>
<evidence type="ECO:0000259" key="7">
    <source>
        <dbReference type="SMART" id="SM00833"/>
    </source>
</evidence>
<dbReference type="InterPro" id="IPR003495">
    <property type="entry name" value="CobW/HypB/UreG_nucleotide-bd"/>
</dbReference>
<dbReference type="InterPro" id="IPR011629">
    <property type="entry name" value="CobW-like_C"/>
</dbReference>
<feature type="region of interest" description="Disordered" evidence="6">
    <location>
        <begin position="569"/>
        <end position="628"/>
    </location>
</feature>
<feature type="domain" description="CobW C-terminal" evidence="7">
    <location>
        <begin position="97"/>
        <end position="214"/>
    </location>
</feature>
<dbReference type="PANTHER" id="PTHR43603:SF1">
    <property type="entry name" value="ZINC-REGULATED GTPASE METALLOPROTEIN ACTIVATOR 1"/>
    <property type="match status" value="1"/>
</dbReference>
<keyword evidence="2" id="KW-0378">Hydrolase</keyword>
<dbReference type="InterPro" id="IPR027417">
    <property type="entry name" value="P-loop_NTPase"/>
</dbReference>
<dbReference type="AlphaFoldDB" id="R7Q280"/>
<dbReference type="GO" id="GO:0000166">
    <property type="term" value="F:nucleotide binding"/>
    <property type="evidence" value="ECO:0007669"/>
    <property type="project" value="UniProtKB-KW"/>
</dbReference>
<dbReference type="PANTHER" id="PTHR43603">
    <property type="entry name" value="COBW DOMAIN-CONTAINING PROTEIN DDB_G0274527"/>
    <property type="match status" value="1"/>
</dbReference>
<keyword evidence="1" id="KW-0547">Nucleotide-binding</keyword>
<dbReference type="InterPro" id="IPR051927">
    <property type="entry name" value="Zn_Chap_cDPG_Synth"/>
</dbReference>
<evidence type="ECO:0000256" key="6">
    <source>
        <dbReference type="SAM" id="MobiDB-lite"/>
    </source>
</evidence>
<dbReference type="SUPFAM" id="SSF52540">
    <property type="entry name" value="P-loop containing nucleoside triphosphate hydrolases"/>
    <property type="match status" value="1"/>
</dbReference>
<dbReference type="Pfam" id="PF02492">
    <property type="entry name" value="cobW"/>
    <property type="match status" value="1"/>
</dbReference>
<dbReference type="KEGG" id="ccp:CHC_T00001391001"/>
<feature type="domain" description="CobW C-terminal" evidence="7">
    <location>
        <begin position="637"/>
        <end position="727"/>
    </location>
</feature>
<dbReference type="GO" id="GO:0016787">
    <property type="term" value="F:hydrolase activity"/>
    <property type="evidence" value="ECO:0007669"/>
    <property type="project" value="UniProtKB-KW"/>
</dbReference>
<reference evidence="9" key="1">
    <citation type="journal article" date="2013" name="Proc. Natl. Acad. Sci. U.S.A.">
        <title>Genome structure and metabolic features in the red seaweed Chondrus crispus shed light on evolution of the Archaeplastida.</title>
        <authorList>
            <person name="Collen J."/>
            <person name="Porcel B."/>
            <person name="Carre W."/>
            <person name="Ball S.G."/>
            <person name="Chaparro C."/>
            <person name="Tonon T."/>
            <person name="Barbeyron T."/>
            <person name="Michel G."/>
            <person name="Noel B."/>
            <person name="Valentin K."/>
            <person name="Elias M."/>
            <person name="Artiguenave F."/>
            <person name="Arun A."/>
            <person name="Aury J.M."/>
            <person name="Barbosa-Neto J.F."/>
            <person name="Bothwell J.H."/>
            <person name="Bouget F.Y."/>
            <person name="Brillet L."/>
            <person name="Cabello-Hurtado F."/>
            <person name="Capella-Gutierrez S."/>
            <person name="Charrier B."/>
            <person name="Cladiere L."/>
            <person name="Cock J.M."/>
            <person name="Coelho S.M."/>
            <person name="Colleoni C."/>
            <person name="Czjzek M."/>
            <person name="Da Silva C."/>
            <person name="Delage L."/>
            <person name="Denoeud F."/>
            <person name="Deschamps P."/>
            <person name="Dittami S.M."/>
            <person name="Gabaldon T."/>
            <person name="Gachon C.M."/>
            <person name="Groisillier A."/>
            <person name="Herve C."/>
            <person name="Jabbari K."/>
            <person name="Katinka M."/>
            <person name="Kloareg B."/>
            <person name="Kowalczyk N."/>
            <person name="Labadie K."/>
            <person name="Leblanc C."/>
            <person name="Lopez P.J."/>
            <person name="McLachlan D.H."/>
            <person name="Meslet-Cladiere L."/>
            <person name="Moustafa A."/>
            <person name="Nehr Z."/>
            <person name="Nyvall Collen P."/>
            <person name="Panaud O."/>
            <person name="Partensky F."/>
            <person name="Poulain J."/>
            <person name="Rensing S.A."/>
            <person name="Rousvoal S."/>
            <person name="Samson G."/>
            <person name="Symeonidi A."/>
            <person name="Weissenbach J."/>
            <person name="Zambounis A."/>
            <person name="Wincker P."/>
            <person name="Boyen C."/>
        </authorList>
    </citation>
    <scope>NUCLEOTIDE SEQUENCE [LARGE SCALE GENOMIC DNA]</scope>
    <source>
        <strain evidence="9">cv. Stackhouse</strain>
    </source>
</reference>
<name>R7Q280_CHOCR</name>
<dbReference type="EMBL" id="HG001459">
    <property type="protein sequence ID" value="CDF32164.1"/>
    <property type="molecule type" value="Genomic_DNA"/>
</dbReference>
<proteinExistence type="inferred from homology"/>
<dbReference type="RefSeq" id="XP_005711829.1">
    <property type="nucleotide sequence ID" value="XM_005711772.1"/>
</dbReference>
<dbReference type="CDD" id="cd03112">
    <property type="entry name" value="CobW-like"/>
    <property type="match status" value="1"/>
</dbReference>
<dbReference type="Pfam" id="PF07683">
    <property type="entry name" value="CobW_C"/>
    <property type="match status" value="2"/>
</dbReference>
<dbReference type="Proteomes" id="UP000012073">
    <property type="component" value="Unassembled WGS sequence"/>
</dbReference>
<dbReference type="InterPro" id="IPR036627">
    <property type="entry name" value="CobW-likC_sf"/>
</dbReference>